<reference evidence="1 2" key="1">
    <citation type="submission" date="2016-10" db="EMBL/GenBank/DDBJ databases">
        <authorList>
            <person name="de Groot N.N."/>
        </authorList>
    </citation>
    <scope>NUCLEOTIDE SEQUENCE [LARGE SCALE GENOMIC DNA]</scope>
    <source>
        <strain evidence="1 2">Nl13</strain>
    </source>
</reference>
<dbReference type="AlphaFoldDB" id="A0A1H5VY46"/>
<evidence type="ECO:0000313" key="2">
    <source>
        <dbReference type="Proteomes" id="UP000236751"/>
    </source>
</evidence>
<sequence>MVAITILTVIIYAISAIEFMENIEFRRVVTMPDVDATLLSIFGLGQAAYLGKKAAGEQ</sequence>
<organism evidence="1 2">
    <name type="scientific">Nitrosospira multiformis (strain ATCC 25196 / NCIMB 11849 / C 71)</name>
    <dbReference type="NCBI Taxonomy" id="323848"/>
    <lineage>
        <taxon>Bacteria</taxon>
        <taxon>Pseudomonadati</taxon>
        <taxon>Pseudomonadota</taxon>
        <taxon>Betaproteobacteria</taxon>
        <taxon>Nitrosomonadales</taxon>
        <taxon>Nitrosomonadaceae</taxon>
        <taxon>Nitrosospira</taxon>
    </lineage>
</organism>
<gene>
    <name evidence="1" type="ORF">SAMN05216403_11540</name>
</gene>
<name>A0A1H5VY46_NITMU</name>
<proteinExistence type="predicted"/>
<protein>
    <submittedName>
        <fullName evidence="1">Uncharacterized protein</fullName>
    </submittedName>
</protein>
<dbReference type="EMBL" id="FNVK01000015">
    <property type="protein sequence ID" value="SEF92202.1"/>
    <property type="molecule type" value="Genomic_DNA"/>
</dbReference>
<accession>A0A1H5VY46</accession>
<evidence type="ECO:0000313" key="1">
    <source>
        <dbReference type="EMBL" id="SEF92202.1"/>
    </source>
</evidence>
<dbReference type="Proteomes" id="UP000236751">
    <property type="component" value="Unassembled WGS sequence"/>
</dbReference>